<dbReference type="RefSeq" id="WP_229872687.1">
    <property type="nucleotide sequence ID" value="NZ_BNAS01000008.1"/>
</dbReference>
<evidence type="ECO:0000313" key="1">
    <source>
        <dbReference type="EMBL" id="GHH79032.1"/>
    </source>
</evidence>
<dbReference type="AlphaFoldDB" id="A0A919L030"/>
<protein>
    <submittedName>
        <fullName evidence="1">Uncharacterized protein</fullName>
    </submittedName>
</protein>
<sequence length="106" mass="11183">MREGPAGDKTGVLLDGALPQDPFPDYELPGELVMRDGMLVRLVPDHAVPDVPDDLMLSGPMFGGTTYGVPDTIAGLDRPAESGLPPGGLPDGVPVALWPVDLVRRR</sequence>
<reference evidence="1" key="2">
    <citation type="submission" date="2020-09" db="EMBL/GenBank/DDBJ databases">
        <authorList>
            <person name="Sun Q."/>
            <person name="Zhou Y."/>
        </authorList>
    </citation>
    <scope>NUCLEOTIDE SEQUENCE</scope>
    <source>
        <strain evidence="1">CGMCC 4.7398</strain>
    </source>
</reference>
<organism evidence="1 2">
    <name type="scientific">Promicromonospora soli</name>
    <dbReference type="NCBI Taxonomy" id="2035533"/>
    <lineage>
        <taxon>Bacteria</taxon>
        <taxon>Bacillati</taxon>
        <taxon>Actinomycetota</taxon>
        <taxon>Actinomycetes</taxon>
        <taxon>Micrococcales</taxon>
        <taxon>Promicromonosporaceae</taxon>
        <taxon>Promicromonospora</taxon>
    </lineage>
</organism>
<name>A0A919L030_9MICO</name>
<gene>
    <name evidence="1" type="ORF">GCM10017772_43940</name>
</gene>
<proteinExistence type="predicted"/>
<reference evidence="1" key="1">
    <citation type="journal article" date="2014" name="Int. J. Syst. Evol. Microbiol.">
        <title>Complete genome sequence of Corynebacterium casei LMG S-19264T (=DSM 44701T), isolated from a smear-ripened cheese.</title>
        <authorList>
            <consortium name="US DOE Joint Genome Institute (JGI-PGF)"/>
            <person name="Walter F."/>
            <person name="Albersmeier A."/>
            <person name="Kalinowski J."/>
            <person name="Ruckert C."/>
        </authorList>
    </citation>
    <scope>NUCLEOTIDE SEQUENCE</scope>
    <source>
        <strain evidence="1">CGMCC 4.7398</strain>
    </source>
</reference>
<comment type="caution">
    <text evidence="1">The sequence shown here is derived from an EMBL/GenBank/DDBJ whole genome shotgun (WGS) entry which is preliminary data.</text>
</comment>
<keyword evidence="2" id="KW-1185">Reference proteome</keyword>
<dbReference type="Proteomes" id="UP000627369">
    <property type="component" value="Unassembled WGS sequence"/>
</dbReference>
<evidence type="ECO:0000313" key="2">
    <source>
        <dbReference type="Proteomes" id="UP000627369"/>
    </source>
</evidence>
<accession>A0A919L030</accession>
<dbReference type="EMBL" id="BNAS01000008">
    <property type="protein sequence ID" value="GHH79032.1"/>
    <property type="molecule type" value="Genomic_DNA"/>
</dbReference>